<dbReference type="RefSeq" id="WP_259312862.1">
    <property type="nucleotide sequence ID" value="NZ_CP087164.1"/>
</dbReference>
<protein>
    <recommendedName>
        <fullName evidence="1">UPF0547 domain-containing protein</fullName>
    </recommendedName>
</protein>
<reference evidence="2" key="1">
    <citation type="journal article" date="2022" name="Int. J. Syst. Evol. Microbiol.">
        <title>Pseudomonas aegrilactucae sp. nov. and Pseudomonas morbosilactucae sp. nov., pathogens causing bacterial rot of lettuce in Japan.</title>
        <authorList>
            <person name="Sawada H."/>
            <person name="Fujikawa T."/>
            <person name="Satou M."/>
        </authorList>
    </citation>
    <scope>NUCLEOTIDE SEQUENCE</scope>
    <source>
        <strain evidence="2">0166_1</strain>
    </source>
</reference>
<dbReference type="InterPro" id="IPR018886">
    <property type="entry name" value="UPF0547"/>
</dbReference>
<name>A0A9E7C6H4_9ACTN</name>
<evidence type="ECO:0000313" key="3">
    <source>
        <dbReference type="Proteomes" id="UP001162834"/>
    </source>
</evidence>
<accession>A0A9E7C6H4</accession>
<gene>
    <name evidence="2" type="ORF">DSM104329_05277</name>
</gene>
<sequence length="175" mass="19153">MSDAADRPTKICPDCAEEVLEAARKCRFCGYRFDRGETAAATPPPADLEDEPSILGGLLVRRKPRNTTPQQIIDAAGGHLGSDEVVGFFRFGSVNGIDGIVVVTSTRLFLLEGVGKRHRLRFENDLSHVLGTEVSRRLGRSRLEVHCAGGEELVVTALKRDEMLELQLMLRPPGS</sequence>
<dbReference type="AlphaFoldDB" id="A0A9E7C6H4"/>
<feature type="domain" description="UPF0547" evidence="1">
    <location>
        <begin position="10"/>
        <end position="34"/>
    </location>
</feature>
<dbReference type="EMBL" id="CP087164">
    <property type="protein sequence ID" value="UGS38847.1"/>
    <property type="molecule type" value="Genomic_DNA"/>
</dbReference>
<organism evidence="2 3">
    <name type="scientific">Capillimicrobium parvum</name>
    <dbReference type="NCBI Taxonomy" id="2884022"/>
    <lineage>
        <taxon>Bacteria</taxon>
        <taxon>Bacillati</taxon>
        <taxon>Actinomycetota</taxon>
        <taxon>Thermoleophilia</taxon>
        <taxon>Solirubrobacterales</taxon>
        <taxon>Capillimicrobiaceae</taxon>
        <taxon>Capillimicrobium</taxon>
    </lineage>
</organism>
<dbReference type="Pfam" id="PF10571">
    <property type="entry name" value="UPF0547"/>
    <property type="match status" value="1"/>
</dbReference>
<dbReference type="Proteomes" id="UP001162834">
    <property type="component" value="Chromosome"/>
</dbReference>
<evidence type="ECO:0000313" key="2">
    <source>
        <dbReference type="EMBL" id="UGS38847.1"/>
    </source>
</evidence>
<proteinExistence type="predicted"/>
<keyword evidence="3" id="KW-1185">Reference proteome</keyword>
<dbReference type="KEGG" id="sbae:DSM104329_05277"/>
<evidence type="ECO:0000259" key="1">
    <source>
        <dbReference type="Pfam" id="PF10571"/>
    </source>
</evidence>